<keyword evidence="5" id="KW-1003">Cell membrane</keyword>
<dbReference type="PRINTS" id="PR01385">
    <property type="entry name" value="CLAUDIN14"/>
</dbReference>
<comment type="subcellular location">
    <subcellularLocation>
        <location evidence="1">Cell junction</location>
        <location evidence="1">Tight junction</location>
    </subcellularLocation>
    <subcellularLocation>
        <location evidence="2">Cell membrane</location>
        <topology evidence="2">Multi-pass membrane protein</topology>
    </subcellularLocation>
</comment>
<feature type="non-terminal residue" evidence="11">
    <location>
        <position position="1"/>
    </location>
</feature>
<evidence type="ECO:0000256" key="8">
    <source>
        <dbReference type="ARBA" id="ARBA00022989"/>
    </source>
</evidence>
<organism evidence="11 12">
    <name type="scientific">Polyodon spathula</name>
    <name type="common">North American paddlefish</name>
    <name type="synonym">Squalus spathula</name>
    <dbReference type="NCBI Taxonomy" id="7913"/>
    <lineage>
        <taxon>Eukaryota</taxon>
        <taxon>Metazoa</taxon>
        <taxon>Chordata</taxon>
        <taxon>Craniata</taxon>
        <taxon>Vertebrata</taxon>
        <taxon>Euteleostomi</taxon>
        <taxon>Actinopterygii</taxon>
        <taxon>Chondrostei</taxon>
        <taxon>Acipenseriformes</taxon>
        <taxon>Polyodontidae</taxon>
        <taxon>Polyodon</taxon>
    </lineage>
</organism>
<evidence type="ECO:0000256" key="3">
    <source>
        <dbReference type="ARBA" id="ARBA00008295"/>
    </source>
</evidence>
<keyword evidence="6 10" id="KW-0812">Transmembrane</keyword>
<evidence type="ECO:0000256" key="1">
    <source>
        <dbReference type="ARBA" id="ARBA00004435"/>
    </source>
</evidence>
<evidence type="ECO:0000256" key="6">
    <source>
        <dbReference type="ARBA" id="ARBA00022692"/>
    </source>
</evidence>
<evidence type="ECO:0000256" key="5">
    <source>
        <dbReference type="ARBA" id="ARBA00022475"/>
    </source>
</evidence>
<feature type="non-terminal residue" evidence="11">
    <location>
        <position position="189"/>
    </location>
</feature>
<comment type="caution">
    <text evidence="11">The sequence shown here is derived from an EMBL/GenBank/DDBJ whole genome shotgun (WGS) entry which is preliminary data.</text>
</comment>
<evidence type="ECO:0000313" key="11">
    <source>
        <dbReference type="EMBL" id="MBN3273571.1"/>
    </source>
</evidence>
<dbReference type="Proteomes" id="UP001166093">
    <property type="component" value="Unassembled WGS sequence"/>
</dbReference>
<keyword evidence="8 10" id="KW-1133">Transmembrane helix</keyword>
<keyword evidence="4" id="KW-0796">Tight junction</keyword>
<keyword evidence="7" id="KW-0965">Cell junction</keyword>
<dbReference type="InterPro" id="IPR006187">
    <property type="entry name" value="Claudin"/>
</dbReference>
<evidence type="ECO:0000256" key="7">
    <source>
        <dbReference type="ARBA" id="ARBA00022949"/>
    </source>
</evidence>
<sequence length="189" mass="20079">MASVELELSGFALGILGLLGTLLATVLPHWRTTVYIDSNIITAVGYLKGRMGCAYFSTGTVQCEIYCSLLALPPDLQAARAMMVISVILSTLDCVVSSIGMKYEVGVALYLSMLCSVLSLLAGGMLCASCCGQEGGSGRPGVRLIPYPNRNPHHSQPMTFWNPAVQNSSAIGSIKHNTSHDGYNLDGYV</sequence>
<evidence type="ECO:0000256" key="10">
    <source>
        <dbReference type="SAM" id="Phobius"/>
    </source>
</evidence>
<keyword evidence="12" id="KW-1185">Reference proteome</keyword>
<evidence type="ECO:0000313" key="12">
    <source>
        <dbReference type="Proteomes" id="UP001166093"/>
    </source>
</evidence>
<feature type="transmembrane region" description="Helical" evidence="10">
    <location>
        <begin position="107"/>
        <end position="126"/>
    </location>
</feature>
<protein>
    <submittedName>
        <fullName evidence="11">CLD14 protein</fullName>
    </submittedName>
</protein>
<proteinExistence type="inferred from homology"/>
<name>A0ABS2XH29_POLSP</name>
<comment type="similarity">
    <text evidence="3">Belongs to the claudin family.</text>
</comment>
<dbReference type="EMBL" id="JAAWVQ010032152">
    <property type="protein sequence ID" value="MBN3273571.1"/>
    <property type="molecule type" value="Genomic_DNA"/>
</dbReference>
<dbReference type="Gene3D" id="1.20.140.150">
    <property type="match status" value="1"/>
</dbReference>
<evidence type="ECO:0000256" key="4">
    <source>
        <dbReference type="ARBA" id="ARBA00022427"/>
    </source>
</evidence>
<evidence type="ECO:0000256" key="9">
    <source>
        <dbReference type="ARBA" id="ARBA00023136"/>
    </source>
</evidence>
<feature type="transmembrane region" description="Helical" evidence="10">
    <location>
        <begin position="78"/>
        <end position="100"/>
    </location>
</feature>
<gene>
    <name evidence="11" type="primary">Cldn14_2</name>
    <name evidence="11" type="ORF">GTO93_0011851</name>
</gene>
<keyword evidence="9 10" id="KW-0472">Membrane</keyword>
<reference evidence="11" key="1">
    <citation type="journal article" date="2021" name="Cell">
        <title>Tracing the genetic footprints of vertebrate landing in non-teleost ray-finned fishes.</title>
        <authorList>
            <person name="Bi X."/>
            <person name="Wang K."/>
            <person name="Yang L."/>
            <person name="Pan H."/>
            <person name="Jiang H."/>
            <person name="Wei Q."/>
            <person name="Fang M."/>
            <person name="Yu H."/>
            <person name="Zhu C."/>
            <person name="Cai Y."/>
            <person name="He Y."/>
            <person name="Gan X."/>
            <person name="Zeng H."/>
            <person name="Yu D."/>
            <person name="Zhu Y."/>
            <person name="Jiang H."/>
            <person name="Qiu Q."/>
            <person name="Yang H."/>
            <person name="Zhang Y.E."/>
            <person name="Wang W."/>
            <person name="Zhu M."/>
            <person name="He S."/>
            <person name="Zhang G."/>
        </authorList>
    </citation>
    <scope>NUCLEOTIDE SEQUENCE</scope>
    <source>
        <strain evidence="11">Pddl_001</strain>
    </source>
</reference>
<evidence type="ECO:0000256" key="2">
    <source>
        <dbReference type="ARBA" id="ARBA00004651"/>
    </source>
</evidence>
<accession>A0ABS2XH29</accession>
<dbReference type="PANTHER" id="PTHR12002">
    <property type="entry name" value="CLAUDIN"/>
    <property type="match status" value="1"/>
</dbReference>